<evidence type="ECO:0000313" key="12">
    <source>
        <dbReference type="Proteomes" id="UP000219335"/>
    </source>
</evidence>
<dbReference type="GO" id="GO:0044781">
    <property type="term" value="P:bacterial-type flagellum organization"/>
    <property type="evidence" value="ECO:0007669"/>
    <property type="project" value="UniProtKB-KW"/>
</dbReference>
<dbReference type="EMBL" id="FOFX01000017">
    <property type="protein sequence ID" value="SEQ05404.1"/>
    <property type="molecule type" value="Genomic_DNA"/>
</dbReference>
<evidence type="ECO:0000256" key="1">
    <source>
        <dbReference type="ARBA" id="ARBA00004514"/>
    </source>
</evidence>
<comment type="subcellular location">
    <subcellularLocation>
        <location evidence="1">Cytoplasm</location>
        <location evidence="1">Cytosol</location>
    </subcellularLocation>
</comment>
<dbReference type="KEGG" id="nur:ATY38_09535"/>
<sequence length="111" mass="13118">MDNAHTIIIYNTILAKTEKMLTAAQNSEWDQLVSLEQECRKLTDSLKRYDTEPPLDKELQQQKIKIIHQILDNDAQIRAIIEPWMARLQEMLSINKRTRNLQQTYQPINNI</sequence>
<keyword evidence="2" id="KW-0963">Cytoplasm</keyword>
<dbReference type="Pfam" id="PF05400">
    <property type="entry name" value="FliT"/>
    <property type="match status" value="1"/>
</dbReference>
<keyword evidence="6" id="KW-0966">Cell projection</keyword>
<evidence type="ECO:0000256" key="4">
    <source>
        <dbReference type="ARBA" id="ARBA00023186"/>
    </source>
</evidence>
<dbReference type="Gene3D" id="1.20.58.380">
    <property type="entry name" value="Flagellar protein flit"/>
    <property type="match status" value="1"/>
</dbReference>
<evidence type="ECO:0000313" key="11">
    <source>
        <dbReference type="Proteomes" id="UP000182882"/>
    </source>
</evidence>
<reference evidence="7 10" key="2">
    <citation type="submission" date="2016-10" db="EMBL/GenBank/DDBJ databases">
        <authorList>
            <person name="de Groot N.N."/>
        </authorList>
    </citation>
    <scope>NUCLEOTIDE SEQUENCE [LARGE SCALE GENOMIC DNA]</scope>
    <source>
        <strain evidence="7">Nm10</strain>
        <strain evidence="8 10">Nm9</strain>
    </source>
</reference>
<dbReference type="Proteomes" id="UP000182882">
    <property type="component" value="Unassembled WGS sequence"/>
</dbReference>
<proteinExistence type="predicted"/>
<evidence type="ECO:0000313" key="13">
    <source>
        <dbReference type="Proteomes" id="UP000244110"/>
    </source>
</evidence>
<reference evidence="9 12" key="3">
    <citation type="submission" date="2017-09" db="EMBL/GenBank/DDBJ databases">
        <authorList>
            <person name="Ehlers B."/>
            <person name="Leendertz F.H."/>
        </authorList>
    </citation>
    <scope>NUCLEOTIDE SEQUENCE [LARGE SCALE GENOMIC DNA]</scope>
    <source>
        <strain evidence="9 12">Nm42</strain>
    </source>
</reference>
<keyword evidence="11" id="KW-1185">Reference proteome</keyword>
<dbReference type="InterPro" id="IPR008622">
    <property type="entry name" value="FliT"/>
</dbReference>
<keyword evidence="4" id="KW-0143">Chaperone</keyword>
<accession>A0A0S3AJR0</accession>
<organism evidence="6 13">
    <name type="scientific">Nitrosomonas ureae</name>
    <dbReference type="NCBI Taxonomy" id="44577"/>
    <lineage>
        <taxon>Bacteria</taxon>
        <taxon>Pseudomonadati</taxon>
        <taxon>Pseudomonadota</taxon>
        <taxon>Betaproteobacteria</taxon>
        <taxon>Nitrosomonadales</taxon>
        <taxon>Nitrosomonadaceae</taxon>
        <taxon>Nitrosomonas</taxon>
    </lineage>
</organism>
<dbReference type="EMBL" id="QAOL01000052">
    <property type="protein sequence ID" value="PTQ79330.1"/>
    <property type="molecule type" value="Genomic_DNA"/>
</dbReference>
<evidence type="ECO:0000256" key="2">
    <source>
        <dbReference type="ARBA" id="ARBA00022490"/>
    </source>
</evidence>
<evidence type="ECO:0000256" key="3">
    <source>
        <dbReference type="ARBA" id="ARBA00022795"/>
    </source>
</evidence>
<evidence type="ECO:0000313" key="10">
    <source>
        <dbReference type="Proteomes" id="UP000181998"/>
    </source>
</evidence>
<dbReference type="Proteomes" id="UP000219335">
    <property type="component" value="Unassembled WGS sequence"/>
</dbReference>
<dbReference type="Proteomes" id="UP000244110">
    <property type="component" value="Unassembled WGS sequence"/>
</dbReference>
<evidence type="ECO:0000313" key="7">
    <source>
        <dbReference type="EMBL" id="SDU12825.1"/>
    </source>
</evidence>
<dbReference type="EMBL" id="FNLN01000026">
    <property type="protein sequence ID" value="SDU12825.1"/>
    <property type="molecule type" value="Genomic_DNA"/>
</dbReference>
<protein>
    <recommendedName>
        <fullName evidence="5">Flagellar protein FliT</fullName>
    </recommendedName>
</protein>
<dbReference type="AlphaFoldDB" id="A0A0S3AJR0"/>
<evidence type="ECO:0000256" key="5">
    <source>
        <dbReference type="ARBA" id="ARBA00093797"/>
    </source>
</evidence>
<dbReference type="Proteomes" id="UP000181998">
    <property type="component" value="Unassembled WGS sequence"/>
</dbReference>
<reference evidence="11" key="1">
    <citation type="submission" date="2016-10" db="EMBL/GenBank/DDBJ databases">
        <authorList>
            <person name="Varghese N."/>
            <person name="Submissions S."/>
        </authorList>
    </citation>
    <scope>NUCLEOTIDE SEQUENCE [LARGE SCALE GENOMIC DNA]</scope>
    <source>
        <strain evidence="11">Nm10</strain>
    </source>
</reference>
<dbReference type="EMBL" id="OCMU01000002">
    <property type="protein sequence ID" value="SOD21056.1"/>
    <property type="molecule type" value="Genomic_DNA"/>
</dbReference>
<keyword evidence="6" id="KW-0969">Cilium</keyword>
<gene>
    <name evidence="6" type="ORF">C8R28_105214</name>
    <name evidence="7" type="ORF">SAMN05216406_12632</name>
    <name evidence="8" type="ORF">SAMN05421510_101729</name>
    <name evidence="9" type="ORF">SAMN06297164_3136</name>
</gene>
<dbReference type="RefSeq" id="WP_062559096.1">
    <property type="nucleotide sequence ID" value="NZ_CP013341.1"/>
</dbReference>
<keyword evidence="6" id="KW-0282">Flagellum</keyword>
<dbReference type="STRING" id="44577.ATY38_09535"/>
<name>A0A0S3AJR0_9PROT</name>
<evidence type="ECO:0000313" key="9">
    <source>
        <dbReference type="EMBL" id="SOD21056.1"/>
    </source>
</evidence>
<reference evidence="6 13" key="4">
    <citation type="submission" date="2018-04" db="EMBL/GenBank/DDBJ databases">
        <title>Active sludge and wastewater microbial communities from Klosterneuburg, Austria.</title>
        <authorList>
            <person name="Wagner M."/>
        </authorList>
    </citation>
    <scope>NUCLEOTIDE SEQUENCE [LARGE SCALE GENOMIC DNA]</scope>
    <source>
        <strain evidence="6 13">Nm4</strain>
    </source>
</reference>
<keyword evidence="3" id="KW-1005">Bacterial flagellum biogenesis</keyword>
<evidence type="ECO:0000313" key="6">
    <source>
        <dbReference type="EMBL" id="PTQ79330.1"/>
    </source>
</evidence>
<evidence type="ECO:0000313" key="8">
    <source>
        <dbReference type="EMBL" id="SEQ05404.1"/>
    </source>
</evidence>
<dbReference type="OrthoDB" id="8527993at2"/>